<dbReference type="EMBL" id="JBBBZM010000117">
    <property type="protein sequence ID" value="KAL0633697.1"/>
    <property type="molecule type" value="Genomic_DNA"/>
</dbReference>
<evidence type="ECO:0000256" key="1">
    <source>
        <dbReference type="ARBA" id="ARBA00022737"/>
    </source>
</evidence>
<dbReference type="InterPro" id="IPR002110">
    <property type="entry name" value="Ankyrin_rpt"/>
</dbReference>
<dbReference type="Gene3D" id="1.25.40.20">
    <property type="entry name" value="Ankyrin repeat-containing domain"/>
    <property type="match status" value="2"/>
</dbReference>
<keyword evidence="1" id="KW-0677">Repeat</keyword>
<evidence type="ECO:0000313" key="5">
    <source>
        <dbReference type="Proteomes" id="UP001447188"/>
    </source>
</evidence>
<keyword evidence="5" id="KW-1185">Reference proteome</keyword>
<dbReference type="CDD" id="cd09917">
    <property type="entry name" value="F-box_SF"/>
    <property type="match status" value="1"/>
</dbReference>
<dbReference type="PROSITE" id="PS50297">
    <property type="entry name" value="ANK_REP_REGION"/>
    <property type="match status" value="1"/>
</dbReference>
<name>A0ABR3GCJ8_9PEZI</name>
<dbReference type="InterPro" id="IPR036770">
    <property type="entry name" value="Ankyrin_rpt-contain_sf"/>
</dbReference>
<evidence type="ECO:0000313" key="4">
    <source>
        <dbReference type="EMBL" id="KAL0633697.1"/>
    </source>
</evidence>
<proteinExistence type="predicted"/>
<dbReference type="SUPFAM" id="SSF81383">
    <property type="entry name" value="F-box domain"/>
    <property type="match status" value="1"/>
</dbReference>
<dbReference type="Pfam" id="PF12796">
    <property type="entry name" value="Ank_2"/>
    <property type="match status" value="1"/>
</dbReference>
<evidence type="ECO:0000256" key="3">
    <source>
        <dbReference type="PROSITE-ProRule" id="PRU00023"/>
    </source>
</evidence>
<sequence length="432" mass="47772">MPSPPSLQVLSTELLHRIGDCLDDQDLAHLARVNRLFRLVFAPPLVKRSWEDKPSIIMIPALIWAIRHSHKVLVEQIILDPNFRPDKQDILGALHEAAAMGYRRIISMLVEVGYPVNRIWGPNSDTPLHVSAISGYSATSKILLNHGATINLKNGDGKTPPRTQVDRICAYQETDLRVVSTLRTLIDHGAHLEIMAMDNTGYNPLHQAVLACVDSDRDHCPGAGSGAIRLLVEHGANPHARAEAEWTPIQLSVGQMGGSKTAISCFLNLGISPNHVGPNGFSLLSKAMGFDKKAFEITELLLNRGAIPDNTFRLCDIFYELHGNPDEALFEKLLILLLLHGAEFRGSEAKCFTYAAYHGMLSVMQAIGQHHPGVNMNKAVRFIGKHHHRTPLQIAIKSRNLAMLEFLINQEVKMTEDEVVLVDAILVDELLS</sequence>
<organism evidence="4 5">
    <name type="scientific">Discina gigas</name>
    <dbReference type="NCBI Taxonomy" id="1032678"/>
    <lineage>
        <taxon>Eukaryota</taxon>
        <taxon>Fungi</taxon>
        <taxon>Dikarya</taxon>
        <taxon>Ascomycota</taxon>
        <taxon>Pezizomycotina</taxon>
        <taxon>Pezizomycetes</taxon>
        <taxon>Pezizales</taxon>
        <taxon>Discinaceae</taxon>
        <taxon>Discina</taxon>
    </lineage>
</organism>
<evidence type="ECO:0000256" key="2">
    <source>
        <dbReference type="ARBA" id="ARBA00023043"/>
    </source>
</evidence>
<dbReference type="SMART" id="SM00248">
    <property type="entry name" value="ANK"/>
    <property type="match status" value="7"/>
</dbReference>
<reference evidence="4 5" key="1">
    <citation type="submission" date="2024-02" db="EMBL/GenBank/DDBJ databases">
        <title>Discinaceae phylogenomics.</title>
        <authorList>
            <person name="Dirks A.C."/>
            <person name="James T.Y."/>
        </authorList>
    </citation>
    <scope>NUCLEOTIDE SEQUENCE [LARGE SCALE GENOMIC DNA]</scope>
    <source>
        <strain evidence="4 5">ACD0624</strain>
    </source>
</reference>
<accession>A0ABR3GCJ8</accession>
<dbReference type="PANTHER" id="PTHR24198:SF165">
    <property type="entry name" value="ANKYRIN REPEAT-CONTAINING PROTEIN-RELATED"/>
    <property type="match status" value="1"/>
</dbReference>
<dbReference type="SUPFAM" id="SSF48403">
    <property type="entry name" value="Ankyrin repeat"/>
    <property type="match status" value="1"/>
</dbReference>
<gene>
    <name evidence="4" type="ORF">Q9L58_007420</name>
</gene>
<protein>
    <submittedName>
        <fullName evidence="4">Uncharacterized protein</fullName>
    </submittedName>
</protein>
<dbReference type="Proteomes" id="UP001447188">
    <property type="component" value="Unassembled WGS sequence"/>
</dbReference>
<dbReference type="PROSITE" id="PS50088">
    <property type="entry name" value="ANK_REPEAT"/>
    <property type="match status" value="1"/>
</dbReference>
<dbReference type="InterPro" id="IPR036047">
    <property type="entry name" value="F-box-like_dom_sf"/>
</dbReference>
<keyword evidence="2 3" id="KW-0040">ANK repeat</keyword>
<feature type="repeat" description="ANK" evidence="3">
    <location>
        <begin position="123"/>
        <end position="155"/>
    </location>
</feature>
<comment type="caution">
    <text evidence="4">The sequence shown here is derived from an EMBL/GenBank/DDBJ whole genome shotgun (WGS) entry which is preliminary data.</text>
</comment>
<dbReference type="PANTHER" id="PTHR24198">
    <property type="entry name" value="ANKYRIN REPEAT AND PROTEIN KINASE DOMAIN-CONTAINING PROTEIN"/>
    <property type="match status" value="1"/>
</dbReference>